<dbReference type="InterPro" id="IPR050061">
    <property type="entry name" value="MurCDEF_pg_biosynth"/>
</dbReference>
<evidence type="ECO:0000256" key="2">
    <source>
        <dbReference type="ARBA" id="ARBA00022618"/>
    </source>
</evidence>
<dbReference type="SUPFAM" id="SSF51984">
    <property type="entry name" value="MurCD N-terminal domain"/>
    <property type="match status" value="1"/>
</dbReference>
<dbReference type="InterPro" id="IPR036615">
    <property type="entry name" value="Mur_ligase_C_dom_sf"/>
</dbReference>
<dbReference type="InterPro" id="IPR004101">
    <property type="entry name" value="Mur_ligase_C"/>
</dbReference>
<name>A0A0G3EFZ3_9BACT</name>
<evidence type="ECO:0000313" key="12">
    <source>
        <dbReference type="EMBL" id="AKJ65346.1"/>
    </source>
</evidence>
<reference evidence="12 13" key="2">
    <citation type="journal article" date="2016" name="ISME J.">
        <title>Characterization of the first cultured representative of Verrucomicrobia subdivision 5 indicates the proposal of a novel phylum.</title>
        <authorList>
            <person name="Spring S."/>
            <person name="Bunk B."/>
            <person name="Sproer C."/>
            <person name="Schumann P."/>
            <person name="Rohde M."/>
            <person name="Tindall B.J."/>
            <person name="Klenk H.P."/>
        </authorList>
    </citation>
    <scope>NUCLEOTIDE SEQUENCE [LARGE SCALE GENOMIC DNA]</scope>
    <source>
        <strain evidence="12 13">L21-Fru-AB</strain>
    </source>
</reference>
<evidence type="ECO:0000256" key="6">
    <source>
        <dbReference type="ARBA" id="ARBA00022984"/>
    </source>
</evidence>
<dbReference type="GO" id="GO:0051301">
    <property type="term" value="P:cell division"/>
    <property type="evidence" value="ECO:0007669"/>
    <property type="project" value="UniProtKB-KW"/>
</dbReference>
<keyword evidence="13" id="KW-1185">Reference proteome</keyword>
<feature type="domain" description="Mur ligase central" evidence="11">
    <location>
        <begin position="98"/>
        <end position="179"/>
    </location>
</feature>
<dbReference type="Gene3D" id="3.90.190.20">
    <property type="entry name" value="Mur ligase, C-terminal domain"/>
    <property type="match status" value="1"/>
</dbReference>
<evidence type="ECO:0000256" key="7">
    <source>
        <dbReference type="ARBA" id="ARBA00023306"/>
    </source>
</evidence>
<keyword evidence="3" id="KW-0547">Nucleotide-binding</keyword>
<dbReference type="GO" id="GO:0008763">
    <property type="term" value="F:UDP-N-acetylmuramate-L-alanine ligase activity"/>
    <property type="evidence" value="ECO:0007669"/>
    <property type="project" value="UniProtKB-EC"/>
</dbReference>
<dbReference type="PANTHER" id="PTHR43445">
    <property type="entry name" value="UDP-N-ACETYLMURAMATE--L-ALANINE LIGASE-RELATED"/>
    <property type="match status" value="1"/>
</dbReference>
<dbReference type="SUPFAM" id="SSF53244">
    <property type="entry name" value="MurD-like peptide ligases, peptide-binding domain"/>
    <property type="match status" value="1"/>
</dbReference>
<dbReference type="EMBL" id="CP010904">
    <property type="protein sequence ID" value="AKJ65346.1"/>
    <property type="molecule type" value="Genomic_DNA"/>
</dbReference>
<organism evidence="12 13">
    <name type="scientific">Kiritimatiella glycovorans</name>
    <dbReference type="NCBI Taxonomy" id="1307763"/>
    <lineage>
        <taxon>Bacteria</taxon>
        <taxon>Pseudomonadati</taxon>
        <taxon>Kiritimatiellota</taxon>
        <taxon>Kiritimatiellia</taxon>
        <taxon>Kiritimatiellales</taxon>
        <taxon>Kiritimatiellaceae</taxon>
        <taxon>Kiritimatiella</taxon>
    </lineage>
</organism>
<dbReference type="InterPro" id="IPR000713">
    <property type="entry name" value="Mur_ligase_N"/>
</dbReference>
<feature type="domain" description="Mur ligase N-terminal catalytic" evidence="9">
    <location>
        <begin position="1"/>
        <end position="91"/>
    </location>
</feature>
<dbReference type="GO" id="GO:0008360">
    <property type="term" value="P:regulation of cell shape"/>
    <property type="evidence" value="ECO:0007669"/>
    <property type="project" value="UniProtKB-KW"/>
</dbReference>
<gene>
    <name evidence="12" type="primary">murC_2</name>
    <name evidence="12" type="ORF">L21SP4_02114</name>
</gene>
<dbReference type="Pfam" id="PF08245">
    <property type="entry name" value="Mur_ligase_M"/>
    <property type="match status" value="1"/>
</dbReference>
<evidence type="ECO:0000259" key="9">
    <source>
        <dbReference type="Pfam" id="PF01225"/>
    </source>
</evidence>
<feature type="domain" description="Mur ligase C-terminal" evidence="10">
    <location>
        <begin position="269"/>
        <end position="383"/>
    </location>
</feature>
<dbReference type="KEGG" id="vbl:L21SP4_02114"/>
<evidence type="ECO:0000259" key="10">
    <source>
        <dbReference type="Pfam" id="PF02875"/>
    </source>
</evidence>
<evidence type="ECO:0000259" key="11">
    <source>
        <dbReference type="Pfam" id="PF08245"/>
    </source>
</evidence>
<dbReference type="Pfam" id="PF02875">
    <property type="entry name" value="Mur_ligase_C"/>
    <property type="match status" value="1"/>
</dbReference>
<dbReference type="GO" id="GO:0071555">
    <property type="term" value="P:cell wall organization"/>
    <property type="evidence" value="ECO:0007669"/>
    <property type="project" value="UniProtKB-KW"/>
</dbReference>
<accession>A0A0G3EFZ3</accession>
<dbReference type="Proteomes" id="UP000035268">
    <property type="component" value="Chromosome"/>
</dbReference>
<keyword evidence="2" id="KW-0132">Cell division</keyword>
<evidence type="ECO:0000256" key="1">
    <source>
        <dbReference type="ARBA" id="ARBA00022598"/>
    </source>
</evidence>
<sequence length="419" mass="45417">MSALARAALHLGHAVSGSDRTRDRGVRTPLLQALESEGARLFPQDGSGVTPETDALVISSAIEADNPEWTAARRLDVAVRGRAELLADFCRGSELVAVAGTAGKTTVTGMLGHIFRHLGRSPNVYCGGEMLAENGRRLGNFLPGSEPLWIVETDESDRSLLKFSPDHAVITNLGRDHFDLDEVRELFDRFAAATRRTLVTDGAREAASIETRARGAGTAFTWRGMEYTLPQPGRHNVENAVNAILLCEAMGFAAESVRDALACFGGIARRLERVGTRNGLPVYDDYAHNPLKIRSAWRTLSERCGRVVGWWRPHGYGPLADLAGALEDTFAEVCRPDDRLLVLPVFYAGGTARRRLKTDDFVKRLAARGVPAEFAGSYEALHARIGELTGGPGAGDTILLGMGARDPELEMFARRVACV</sequence>
<dbReference type="SUPFAM" id="SSF53623">
    <property type="entry name" value="MurD-like peptide ligases, catalytic domain"/>
    <property type="match status" value="1"/>
</dbReference>
<keyword evidence="8" id="KW-0961">Cell wall biogenesis/degradation</keyword>
<dbReference type="Pfam" id="PF01225">
    <property type="entry name" value="Mur_ligase"/>
    <property type="match status" value="1"/>
</dbReference>
<dbReference type="InterPro" id="IPR013221">
    <property type="entry name" value="Mur_ligase_cen"/>
</dbReference>
<proteinExistence type="predicted"/>
<dbReference type="AlphaFoldDB" id="A0A0G3EFZ3"/>
<keyword evidence="7" id="KW-0131">Cell cycle</keyword>
<dbReference type="GO" id="GO:0005524">
    <property type="term" value="F:ATP binding"/>
    <property type="evidence" value="ECO:0007669"/>
    <property type="project" value="UniProtKB-KW"/>
</dbReference>
<keyword evidence="6" id="KW-0573">Peptidoglycan synthesis</keyword>
<evidence type="ECO:0000256" key="8">
    <source>
        <dbReference type="ARBA" id="ARBA00023316"/>
    </source>
</evidence>
<evidence type="ECO:0000256" key="5">
    <source>
        <dbReference type="ARBA" id="ARBA00022960"/>
    </source>
</evidence>
<evidence type="ECO:0000256" key="3">
    <source>
        <dbReference type="ARBA" id="ARBA00022741"/>
    </source>
</evidence>
<protein>
    <submittedName>
        <fullName evidence="12">UDP-N-acetylmuramate--L-alanine ligase</fullName>
        <ecNumber evidence="12">6.3.2.8</ecNumber>
    </submittedName>
</protein>
<dbReference type="PANTHER" id="PTHR43445:SF3">
    <property type="entry name" value="UDP-N-ACETYLMURAMATE--L-ALANINE LIGASE"/>
    <property type="match status" value="1"/>
</dbReference>
<keyword evidence="5" id="KW-0133">Cell shape</keyword>
<keyword evidence="1 12" id="KW-0436">Ligase</keyword>
<dbReference type="Gene3D" id="3.40.50.720">
    <property type="entry name" value="NAD(P)-binding Rossmann-like Domain"/>
    <property type="match status" value="1"/>
</dbReference>
<dbReference type="GO" id="GO:0009252">
    <property type="term" value="P:peptidoglycan biosynthetic process"/>
    <property type="evidence" value="ECO:0007669"/>
    <property type="project" value="UniProtKB-KW"/>
</dbReference>
<keyword evidence="4" id="KW-0067">ATP-binding</keyword>
<evidence type="ECO:0000256" key="4">
    <source>
        <dbReference type="ARBA" id="ARBA00022840"/>
    </source>
</evidence>
<dbReference type="STRING" id="1307763.L21SP4_02114"/>
<dbReference type="InterPro" id="IPR036565">
    <property type="entry name" value="Mur-like_cat_sf"/>
</dbReference>
<evidence type="ECO:0000313" key="13">
    <source>
        <dbReference type="Proteomes" id="UP000035268"/>
    </source>
</evidence>
<reference evidence="13" key="1">
    <citation type="submission" date="2015-02" db="EMBL/GenBank/DDBJ databases">
        <title>Description and complete genome sequence of the first cultured representative of the subdivision 5 of the Verrucomicrobia phylum.</title>
        <authorList>
            <person name="Spring S."/>
            <person name="Bunk B."/>
            <person name="Sproer C."/>
            <person name="Klenk H.-P."/>
        </authorList>
    </citation>
    <scope>NUCLEOTIDE SEQUENCE [LARGE SCALE GENOMIC DNA]</scope>
    <source>
        <strain evidence="13">L21-Fru-AB</strain>
    </source>
</reference>
<dbReference type="PATRIC" id="fig|1609981.3.peg.2198"/>
<dbReference type="Gene3D" id="3.40.1190.10">
    <property type="entry name" value="Mur-like, catalytic domain"/>
    <property type="match status" value="1"/>
</dbReference>
<dbReference type="EC" id="6.3.2.8" evidence="12"/>